<comment type="similarity">
    <text evidence="2">Belongs to the WEB family.</text>
</comment>
<feature type="coiled-coil region" evidence="6">
    <location>
        <begin position="340"/>
        <end position="367"/>
    </location>
</feature>
<evidence type="ECO:0000313" key="9">
    <source>
        <dbReference type="EMBL" id="KZV47602.1"/>
    </source>
</evidence>
<dbReference type="CDD" id="cd02208">
    <property type="entry name" value="cupin_RmlC-like"/>
    <property type="match status" value="1"/>
</dbReference>
<evidence type="ECO:0000256" key="7">
    <source>
        <dbReference type="SAM" id="MobiDB-lite"/>
    </source>
</evidence>
<feature type="compositionally biased region" description="Basic and acidic residues" evidence="7">
    <location>
        <begin position="421"/>
        <end position="432"/>
    </location>
</feature>
<evidence type="ECO:0000256" key="5">
    <source>
        <dbReference type="ARBA" id="ARBA00023242"/>
    </source>
</evidence>
<evidence type="ECO:0000256" key="1">
    <source>
        <dbReference type="ARBA" id="ARBA00004123"/>
    </source>
</evidence>
<dbReference type="GO" id="GO:0046872">
    <property type="term" value="F:metal ion binding"/>
    <property type="evidence" value="ECO:0007669"/>
    <property type="project" value="UniProtKB-KW"/>
</dbReference>
<feature type="compositionally biased region" description="Basic and acidic residues" evidence="7">
    <location>
        <begin position="394"/>
        <end position="411"/>
    </location>
</feature>
<feature type="compositionally biased region" description="Basic and acidic residues" evidence="7">
    <location>
        <begin position="1289"/>
        <end position="1302"/>
    </location>
</feature>
<dbReference type="GO" id="GO:0003712">
    <property type="term" value="F:transcription coregulator activity"/>
    <property type="evidence" value="ECO:0007669"/>
    <property type="project" value="TreeGrafter"/>
</dbReference>
<comment type="subcellular location">
    <subcellularLocation>
        <location evidence="1">Nucleus</location>
    </subcellularLocation>
</comment>
<dbReference type="InterPro" id="IPR045109">
    <property type="entry name" value="LSDs-like"/>
</dbReference>
<evidence type="ECO:0000256" key="3">
    <source>
        <dbReference type="ARBA" id="ARBA00006801"/>
    </source>
</evidence>
<keyword evidence="10" id="KW-1185">Reference proteome</keyword>
<dbReference type="Gene3D" id="2.60.120.650">
    <property type="entry name" value="Cupin"/>
    <property type="match status" value="2"/>
</dbReference>
<dbReference type="GO" id="GO:0032454">
    <property type="term" value="F:histone H3K9 demethylase activity"/>
    <property type="evidence" value="ECO:0007669"/>
    <property type="project" value="InterPro"/>
</dbReference>
<organism evidence="9 10">
    <name type="scientific">Dorcoceras hygrometricum</name>
    <dbReference type="NCBI Taxonomy" id="472368"/>
    <lineage>
        <taxon>Eukaryota</taxon>
        <taxon>Viridiplantae</taxon>
        <taxon>Streptophyta</taxon>
        <taxon>Embryophyta</taxon>
        <taxon>Tracheophyta</taxon>
        <taxon>Spermatophyta</taxon>
        <taxon>Magnoliopsida</taxon>
        <taxon>eudicotyledons</taxon>
        <taxon>Gunneridae</taxon>
        <taxon>Pentapetalae</taxon>
        <taxon>asterids</taxon>
        <taxon>lamiids</taxon>
        <taxon>Lamiales</taxon>
        <taxon>Gesneriaceae</taxon>
        <taxon>Didymocarpoideae</taxon>
        <taxon>Trichosporeae</taxon>
        <taxon>Loxocarpinae</taxon>
        <taxon>Dorcoceras</taxon>
    </lineage>
</organism>
<dbReference type="GO" id="GO:0031490">
    <property type="term" value="F:chromatin DNA binding"/>
    <property type="evidence" value="ECO:0007669"/>
    <property type="project" value="TreeGrafter"/>
</dbReference>
<dbReference type="PANTHER" id="PTHR12549">
    <property type="entry name" value="JMJC DOMAIN-CONTAINING HISTONE DEMETHYLATION PROTEIN"/>
    <property type="match status" value="1"/>
</dbReference>
<dbReference type="InterPro" id="IPR003347">
    <property type="entry name" value="JmjC_dom"/>
</dbReference>
<gene>
    <name evidence="9" type="ORF">F511_12871</name>
</gene>
<feature type="region of interest" description="Disordered" evidence="7">
    <location>
        <begin position="1164"/>
        <end position="1189"/>
    </location>
</feature>
<dbReference type="EMBL" id="KQ995246">
    <property type="protein sequence ID" value="KZV47602.1"/>
    <property type="molecule type" value="Genomic_DNA"/>
</dbReference>
<sequence>MDPVRTEIDTSAPFESVKEAATRFGGMAFWRPISPKNASELTVDIVEVEEQGAQTERELITKEREILGVLKELDTTKVIIEELKLKLQKEVLQINVGMNEVSQNNSMNVDVETADKENLERYIYEHPDENDNLEGKECCLRRLVKDCVLIPPRFHLESVPLKVSCLLNFGSFKKRVGRFGSFASKGQLGQTVLISYRMVVDSGYKKVARGRSHLSMAIYTQAFIQFLVILVLFQTTPNGVNLDKLSMSPAVSFISLLVGEIGRKGSRVILLKLYLVGSSVATLISVVCLLRSQKSFEVEEGRGLYCAMDLNFSGGPCSPEEEKMETLHKVLEDAGPCLVEEKMVALEDNLREHLEDAREESRCLVKEENVGVLQKELEDGRVEKIDKGEEEEATLGRRDGMDIDDPVDKRKTANKRRGRRRKEDGNGNLSGKEEWKVDGAAFVDWGAFSSREPRKSRLLAKEKIEKAVRNEDLYDSEAERKNRKKKRGGRVGKRKCVKSEHSDSDTVKVDKAEGKKKRGRKRKKLNDEAHDEAVVDEKIEKKGSLARGRGRKPLRHGEEEERGEKDVEGGENSEQGHFSLRSKNGKTNGALKRKALKKFDENGNEIESTMCHQCQRNDKGRVVRCTQCKTKRYCVPCMTRWYPRMSEEDFAKACPVCCKNCNCKSCMRLDGSIRKLNDLELKYDDEEMMLYAKYILRILLPFLKQFHAEQATEKEVEAKIQGLPASEIEPRKSDCKSNERIYCDNCKTSIVDFHRSCPRCSYDLCLTCCRELRGGFLRGGDKEVVMHYTIQELDYMLDGLSADKADPVDLNRTFSVNNRTCGELADTITSDAKKLKHEWTCMETGVIPCPPQEMGGCGEGILELKRIFPNNSISELLLKAEEIAQTQDLGKTSQTFEHECSCSNLIGENTGRNKLREAAARKHSVDNFLYNPTAKNLHHTDLMHFQSHWSKGEPVIVSDVLETTCGLSWEPMVMWRAFRQITNVKHEQLLDVSAISCLDWCEVDINVHQFFKGYSEGRSGHKGWPEIFKLKDWPPSNLFEERLPRHGAEFLSCLPFKEYTHPRSGYLNLAVKLPKRCLKPDLGPKTYIAYGFAPEFGRGDSVTKLHCDMSDAVNVLTHCKSVAIKPKNLKKIKKLQKKQAAQDKRELYGEGQTLNAIFENQQLSDSGASRMSEKTSSQVFEGSTSKNEGESAASVLAMVNNQNIKKKEVCTEINMEEQRDSDVGDPICLNVGQDGADTSERQDNITEAFSINESGGKSYITEEMMKNNNAEVFEDDQHELSESSDSDENYQKKESREHDHDGASVSGNVSECFGDNEGALWDIFRRQDVPKLEEYVKRHYKEFRHFYCNPLPRVVHPIHDQTVYLTKEHKQRLKEEYGIEPWTFVQKLGDAVFIPAGCPHQVRNLKVGLFPELL</sequence>
<feature type="region of interest" description="Disordered" evidence="7">
    <location>
        <begin position="1276"/>
        <end position="1308"/>
    </location>
</feature>
<feature type="compositionally biased region" description="Acidic residues" evidence="7">
    <location>
        <begin position="1276"/>
        <end position="1288"/>
    </location>
</feature>
<keyword evidence="4" id="KW-0479">Metal-binding</keyword>
<dbReference type="Proteomes" id="UP000250235">
    <property type="component" value="Unassembled WGS sequence"/>
</dbReference>
<feature type="compositionally biased region" description="Basic residues" evidence="7">
    <location>
        <begin position="514"/>
        <end position="524"/>
    </location>
</feature>
<keyword evidence="6" id="KW-0175">Coiled coil</keyword>
<dbReference type="SMART" id="SM00558">
    <property type="entry name" value="JmjC"/>
    <property type="match status" value="1"/>
</dbReference>
<name>A0A2Z7CKI4_9LAMI</name>
<evidence type="ECO:0000256" key="6">
    <source>
        <dbReference type="SAM" id="Coils"/>
    </source>
</evidence>
<feature type="compositionally biased region" description="Basic residues" evidence="7">
    <location>
        <begin position="481"/>
        <end position="496"/>
    </location>
</feature>
<accession>A0A2Z7CKI4</accession>
<evidence type="ECO:0000256" key="2">
    <source>
        <dbReference type="ARBA" id="ARBA00005485"/>
    </source>
</evidence>
<dbReference type="GO" id="GO:0000118">
    <property type="term" value="C:histone deacetylase complex"/>
    <property type="evidence" value="ECO:0007669"/>
    <property type="project" value="TreeGrafter"/>
</dbReference>
<feature type="compositionally biased region" description="Basic and acidic residues" evidence="7">
    <location>
        <begin position="497"/>
        <end position="513"/>
    </location>
</feature>
<feature type="compositionally biased region" description="Basic and acidic residues" evidence="7">
    <location>
        <begin position="525"/>
        <end position="543"/>
    </location>
</feature>
<feature type="domain" description="JmjC" evidence="8">
    <location>
        <begin position="1062"/>
        <end position="1414"/>
    </location>
</feature>
<dbReference type="OrthoDB" id="1667110at2759"/>
<evidence type="ECO:0000259" key="8">
    <source>
        <dbReference type="PROSITE" id="PS51184"/>
    </source>
</evidence>
<dbReference type="InterPro" id="IPR008545">
    <property type="entry name" value="Web"/>
</dbReference>
<evidence type="ECO:0000256" key="4">
    <source>
        <dbReference type="ARBA" id="ARBA00022723"/>
    </source>
</evidence>
<keyword evidence="5" id="KW-0539">Nucleus</keyword>
<feature type="compositionally biased region" description="Polar residues" evidence="7">
    <location>
        <begin position="572"/>
        <end position="587"/>
    </location>
</feature>
<feature type="region of interest" description="Disordered" evidence="7">
    <location>
        <begin position="384"/>
        <end position="432"/>
    </location>
</feature>
<dbReference type="GO" id="GO:0006357">
    <property type="term" value="P:regulation of transcription by RNA polymerase II"/>
    <property type="evidence" value="ECO:0007669"/>
    <property type="project" value="TreeGrafter"/>
</dbReference>
<evidence type="ECO:0000313" key="10">
    <source>
        <dbReference type="Proteomes" id="UP000250235"/>
    </source>
</evidence>
<feature type="compositionally biased region" description="Basic and acidic residues" evidence="7">
    <location>
        <begin position="555"/>
        <end position="568"/>
    </location>
</feature>
<dbReference type="SUPFAM" id="SSF51197">
    <property type="entry name" value="Clavaminate synthase-like"/>
    <property type="match status" value="1"/>
</dbReference>
<feature type="compositionally biased region" description="Polar residues" evidence="7">
    <location>
        <begin position="1164"/>
        <end position="1186"/>
    </location>
</feature>
<dbReference type="PROSITE" id="PS51184">
    <property type="entry name" value="JMJC"/>
    <property type="match status" value="1"/>
</dbReference>
<comment type="similarity">
    <text evidence="3">Belongs to the JARID1 histone demethylase family.</text>
</comment>
<feature type="region of interest" description="Disordered" evidence="7">
    <location>
        <begin position="1217"/>
        <end position="1243"/>
    </location>
</feature>
<protein>
    <recommendedName>
        <fullName evidence="8">JmjC domain-containing protein</fullName>
    </recommendedName>
</protein>
<proteinExistence type="inferred from homology"/>
<dbReference type="GO" id="GO:0000785">
    <property type="term" value="C:chromatin"/>
    <property type="evidence" value="ECO:0007669"/>
    <property type="project" value="TreeGrafter"/>
</dbReference>
<feature type="region of interest" description="Disordered" evidence="7">
    <location>
        <begin position="477"/>
        <end position="591"/>
    </location>
</feature>
<dbReference type="PANTHER" id="PTHR12549:SF11">
    <property type="entry name" value="LYSINE-SPECIFIC DEMETHYLASE JMJ25"/>
    <property type="match status" value="1"/>
</dbReference>
<reference evidence="9 10" key="1">
    <citation type="journal article" date="2015" name="Proc. Natl. Acad. Sci. U.S.A.">
        <title>The resurrection genome of Boea hygrometrica: A blueprint for survival of dehydration.</title>
        <authorList>
            <person name="Xiao L."/>
            <person name="Yang G."/>
            <person name="Zhang L."/>
            <person name="Yang X."/>
            <person name="Zhao S."/>
            <person name="Ji Z."/>
            <person name="Zhou Q."/>
            <person name="Hu M."/>
            <person name="Wang Y."/>
            <person name="Chen M."/>
            <person name="Xu Y."/>
            <person name="Jin H."/>
            <person name="Xiao X."/>
            <person name="Hu G."/>
            <person name="Bao F."/>
            <person name="Hu Y."/>
            <person name="Wan P."/>
            <person name="Li L."/>
            <person name="Deng X."/>
            <person name="Kuang T."/>
            <person name="Xiang C."/>
            <person name="Zhu J.K."/>
            <person name="Oliver M.J."/>
            <person name="He Y."/>
        </authorList>
    </citation>
    <scope>NUCLEOTIDE SEQUENCE [LARGE SCALE GENOMIC DNA]</scope>
    <source>
        <strain evidence="10">cv. XS01</strain>
    </source>
</reference>
<dbReference type="Pfam" id="PF02373">
    <property type="entry name" value="JmjC"/>
    <property type="match status" value="1"/>
</dbReference>
<dbReference type="Pfam" id="PF05701">
    <property type="entry name" value="WEMBL"/>
    <property type="match status" value="1"/>
</dbReference>
<feature type="coiled-coil region" evidence="6">
    <location>
        <begin position="38"/>
        <end position="65"/>
    </location>
</feature>